<dbReference type="CDD" id="cd06225">
    <property type="entry name" value="HAMP"/>
    <property type="match status" value="1"/>
</dbReference>
<dbReference type="PROSITE" id="PS50885">
    <property type="entry name" value="HAMP"/>
    <property type="match status" value="1"/>
</dbReference>
<accession>A0A831UAB3</accession>
<keyword evidence="2 4" id="KW-0807">Transducer</keyword>
<organism evidence="9">
    <name type="scientific">Geobacter metallireducens</name>
    <dbReference type="NCBI Taxonomy" id="28232"/>
    <lineage>
        <taxon>Bacteria</taxon>
        <taxon>Pseudomonadati</taxon>
        <taxon>Thermodesulfobacteriota</taxon>
        <taxon>Desulfuromonadia</taxon>
        <taxon>Geobacterales</taxon>
        <taxon>Geobacteraceae</taxon>
        <taxon>Geobacter</taxon>
    </lineage>
</organism>
<sequence>MRLTIKKRMGITLGLTLVGMGVIIGFMLFGFAKVHHQQELMERLTAVNNTALRGNIAMLKAREYEAEFFDRRQDKWVPRVKEAVRKVTVHLDEIAAGTDDPKIRDWAGKAKKLAAQYDEQFAALARTALATNFQDEELAELREELRDVINEFEPLLDNYIPKQVGVALQAANAEMDRILSRTRTQILVTIFAVAALLLVCLITTALRVGSSLRVIVERLRDIAEGEGDLTKRIELTTQDEFGELAAGFNSFVEKLHGIIHEVSQNTLQVASASYQLQATAEQMARGAEEAASQAGTVASASEELAASTFEIASNCGTVADSARSANDTAAASAVIIQNTVTIMGRIADRVKDSARTVESLGARGAQIGEIISTIEDIADQTNLLALNAAIEAARAGDQGRGFAVVADEVRALAERTARATREISQMIKGIQEETRTAVTAMEQGVREVENGTAEASRSGDAIREILELFRALDTQVGEIAATADDQTRTTTEISSNIMMISEVIEATAKGAADSAQAAEGLAQLAEGLKGVVGRFRLAG</sequence>
<dbReference type="SMART" id="SM00304">
    <property type="entry name" value="HAMP"/>
    <property type="match status" value="1"/>
</dbReference>
<evidence type="ECO:0000256" key="3">
    <source>
        <dbReference type="ARBA" id="ARBA00029447"/>
    </source>
</evidence>
<feature type="transmembrane region" description="Helical" evidence="6">
    <location>
        <begin position="12"/>
        <end position="32"/>
    </location>
</feature>
<evidence type="ECO:0000256" key="6">
    <source>
        <dbReference type="SAM" id="Phobius"/>
    </source>
</evidence>
<evidence type="ECO:0000256" key="4">
    <source>
        <dbReference type="PROSITE-ProRule" id="PRU00284"/>
    </source>
</evidence>
<dbReference type="PRINTS" id="PR00260">
    <property type="entry name" value="CHEMTRNSDUCR"/>
</dbReference>
<dbReference type="SMART" id="SM00283">
    <property type="entry name" value="MA"/>
    <property type="match status" value="1"/>
</dbReference>
<comment type="similarity">
    <text evidence="3">Belongs to the methyl-accepting chemotaxis (MCP) protein family.</text>
</comment>
<keyword evidence="6" id="KW-1133">Transmembrane helix</keyword>
<evidence type="ECO:0000259" key="7">
    <source>
        <dbReference type="PROSITE" id="PS50111"/>
    </source>
</evidence>
<feature type="domain" description="Methyl-accepting transducer" evidence="7">
    <location>
        <begin position="265"/>
        <end position="501"/>
    </location>
</feature>
<dbReference type="InterPro" id="IPR004089">
    <property type="entry name" value="MCPsignal_dom"/>
</dbReference>
<gene>
    <name evidence="9" type="ORF">ENQ87_02060</name>
</gene>
<proteinExistence type="inferred from homology"/>
<feature type="coiled-coil region" evidence="5">
    <location>
        <begin position="131"/>
        <end position="158"/>
    </location>
</feature>
<dbReference type="GO" id="GO:0007165">
    <property type="term" value="P:signal transduction"/>
    <property type="evidence" value="ECO:0007669"/>
    <property type="project" value="UniProtKB-KW"/>
</dbReference>
<reference evidence="9" key="1">
    <citation type="journal article" date="2020" name="mSystems">
        <title>Genome- and Community-Level Interaction Insights into Carbon Utilization and Element Cycling Functions of Hydrothermarchaeota in Hydrothermal Sediment.</title>
        <authorList>
            <person name="Zhou Z."/>
            <person name="Liu Y."/>
            <person name="Xu W."/>
            <person name="Pan J."/>
            <person name="Luo Z.H."/>
            <person name="Li M."/>
        </authorList>
    </citation>
    <scope>NUCLEOTIDE SEQUENCE [LARGE SCALE GENOMIC DNA]</scope>
    <source>
        <strain evidence="9">SpSt-349</strain>
    </source>
</reference>
<dbReference type="PANTHER" id="PTHR32089">
    <property type="entry name" value="METHYL-ACCEPTING CHEMOTAXIS PROTEIN MCPB"/>
    <property type="match status" value="1"/>
</dbReference>
<dbReference type="GO" id="GO:0016020">
    <property type="term" value="C:membrane"/>
    <property type="evidence" value="ECO:0007669"/>
    <property type="project" value="UniProtKB-SubCell"/>
</dbReference>
<dbReference type="Pfam" id="PF00015">
    <property type="entry name" value="MCPsignal"/>
    <property type="match status" value="1"/>
</dbReference>
<dbReference type="AlphaFoldDB" id="A0A831UAB3"/>
<dbReference type="InterPro" id="IPR004090">
    <property type="entry name" value="Chemotax_Me-accpt_rcpt"/>
</dbReference>
<dbReference type="PANTHER" id="PTHR32089:SF112">
    <property type="entry name" value="LYSOZYME-LIKE PROTEIN-RELATED"/>
    <property type="match status" value="1"/>
</dbReference>
<keyword evidence="6" id="KW-0812">Transmembrane</keyword>
<evidence type="ECO:0000313" key="9">
    <source>
        <dbReference type="EMBL" id="HEN41151.1"/>
    </source>
</evidence>
<dbReference type="InterPro" id="IPR003660">
    <property type="entry name" value="HAMP_dom"/>
</dbReference>
<name>A0A831UAB3_GEOME</name>
<dbReference type="CDD" id="cd11386">
    <property type="entry name" value="MCP_signal"/>
    <property type="match status" value="1"/>
</dbReference>
<protein>
    <submittedName>
        <fullName evidence="9">Methyl-accepting chemotaxis protein</fullName>
    </submittedName>
</protein>
<evidence type="ECO:0000256" key="2">
    <source>
        <dbReference type="ARBA" id="ARBA00023224"/>
    </source>
</evidence>
<dbReference type="Gene3D" id="1.10.287.950">
    <property type="entry name" value="Methyl-accepting chemotaxis protein"/>
    <property type="match status" value="1"/>
</dbReference>
<dbReference type="GO" id="GO:0006935">
    <property type="term" value="P:chemotaxis"/>
    <property type="evidence" value="ECO:0007669"/>
    <property type="project" value="InterPro"/>
</dbReference>
<evidence type="ECO:0000256" key="5">
    <source>
        <dbReference type="SAM" id="Coils"/>
    </source>
</evidence>
<feature type="domain" description="HAMP" evidence="8">
    <location>
        <begin position="206"/>
        <end position="260"/>
    </location>
</feature>
<keyword evidence="5" id="KW-0175">Coiled coil</keyword>
<dbReference type="Pfam" id="PF00672">
    <property type="entry name" value="HAMP"/>
    <property type="match status" value="1"/>
</dbReference>
<dbReference type="FunFam" id="1.10.287.950:FF:000001">
    <property type="entry name" value="Methyl-accepting chemotaxis sensory transducer"/>
    <property type="match status" value="1"/>
</dbReference>
<evidence type="ECO:0000256" key="1">
    <source>
        <dbReference type="ARBA" id="ARBA00004370"/>
    </source>
</evidence>
<comment type="subcellular location">
    <subcellularLocation>
        <location evidence="1">Membrane</location>
    </subcellularLocation>
</comment>
<dbReference type="GO" id="GO:0004888">
    <property type="term" value="F:transmembrane signaling receptor activity"/>
    <property type="evidence" value="ECO:0007669"/>
    <property type="project" value="InterPro"/>
</dbReference>
<comment type="caution">
    <text evidence="9">The sequence shown here is derived from an EMBL/GenBank/DDBJ whole genome shotgun (WGS) entry which is preliminary data.</text>
</comment>
<dbReference type="SUPFAM" id="SSF58104">
    <property type="entry name" value="Methyl-accepting chemotaxis protein (MCP) signaling domain"/>
    <property type="match status" value="1"/>
</dbReference>
<feature type="transmembrane region" description="Helical" evidence="6">
    <location>
        <begin position="186"/>
        <end position="208"/>
    </location>
</feature>
<evidence type="ECO:0000259" key="8">
    <source>
        <dbReference type="PROSITE" id="PS50885"/>
    </source>
</evidence>
<keyword evidence="6" id="KW-0472">Membrane</keyword>
<dbReference type="PROSITE" id="PS50111">
    <property type="entry name" value="CHEMOTAXIS_TRANSDUC_2"/>
    <property type="match status" value="1"/>
</dbReference>
<dbReference type="EMBL" id="DSOV01000007">
    <property type="protein sequence ID" value="HEN41151.1"/>
    <property type="molecule type" value="Genomic_DNA"/>
</dbReference>